<organism evidence="17 18">
    <name type="scientific">Panagrolaimus superbus</name>
    <dbReference type="NCBI Taxonomy" id="310955"/>
    <lineage>
        <taxon>Eukaryota</taxon>
        <taxon>Metazoa</taxon>
        <taxon>Ecdysozoa</taxon>
        <taxon>Nematoda</taxon>
        <taxon>Chromadorea</taxon>
        <taxon>Rhabditida</taxon>
        <taxon>Tylenchina</taxon>
        <taxon>Panagrolaimomorpha</taxon>
        <taxon>Panagrolaimoidea</taxon>
        <taxon>Panagrolaimidae</taxon>
        <taxon>Panagrolaimus</taxon>
    </lineage>
</organism>
<comment type="similarity">
    <text evidence="2 12">Belongs to the CUT homeobox family.</text>
</comment>
<evidence type="ECO:0000259" key="16">
    <source>
        <dbReference type="PROSITE" id="PS51042"/>
    </source>
</evidence>
<dbReference type="SMART" id="SM00389">
    <property type="entry name" value="HOX"/>
    <property type="match status" value="1"/>
</dbReference>
<keyword evidence="9 10" id="KW-0539">Nucleus</keyword>
<feature type="compositionally biased region" description="Acidic residues" evidence="14">
    <location>
        <begin position="959"/>
        <end position="968"/>
    </location>
</feature>
<dbReference type="GO" id="GO:0000981">
    <property type="term" value="F:DNA-binding transcription factor activity, RNA polymerase II-specific"/>
    <property type="evidence" value="ECO:0007669"/>
    <property type="project" value="InterPro"/>
</dbReference>
<feature type="region of interest" description="Disordered" evidence="14">
    <location>
        <begin position="206"/>
        <end position="229"/>
    </location>
</feature>
<keyword evidence="6 10" id="KW-0238">DNA-binding</keyword>
<dbReference type="Pfam" id="PF02376">
    <property type="entry name" value="CUT"/>
    <property type="match status" value="2"/>
</dbReference>
<dbReference type="Gene3D" id="1.10.260.40">
    <property type="entry name" value="lambda repressor-like DNA-binding domains"/>
    <property type="match status" value="2"/>
</dbReference>
<dbReference type="SUPFAM" id="SSF46689">
    <property type="entry name" value="Homeodomain-like"/>
    <property type="match status" value="1"/>
</dbReference>
<dbReference type="CDD" id="cd00086">
    <property type="entry name" value="homeodomain"/>
    <property type="match status" value="1"/>
</dbReference>
<evidence type="ECO:0000313" key="17">
    <source>
        <dbReference type="Proteomes" id="UP000887577"/>
    </source>
</evidence>
<dbReference type="Proteomes" id="UP000887577">
    <property type="component" value="Unplaced"/>
</dbReference>
<feature type="compositionally biased region" description="Basic residues" evidence="14">
    <location>
        <begin position="978"/>
        <end position="988"/>
    </location>
</feature>
<comment type="subcellular location">
    <subcellularLocation>
        <location evidence="1 10 11">Nucleus</location>
    </subcellularLocation>
</comment>
<evidence type="ECO:0000256" key="1">
    <source>
        <dbReference type="ARBA" id="ARBA00004123"/>
    </source>
</evidence>
<feature type="region of interest" description="Disordered" evidence="14">
    <location>
        <begin position="265"/>
        <end position="307"/>
    </location>
</feature>
<dbReference type="PANTHER" id="PTHR14043:SF2">
    <property type="entry name" value="HOMEOBOX PROTEIN CUT"/>
    <property type="match status" value="1"/>
</dbReference>
<evidence type="ECO:0000256" key="3">
    <source>
        <dbReference type="ARBA" id="ARBA00022737"/>
    </source>
</evidence>
<feature type="compositionally biased region" description="Low complexity" evidence="14">
    <location>
        <begin position="217"/>
        <end position="229"/>
    </location>
</feature>
<feature type="compositionally biased region" description="Low complexity" evidence="14">
    <location>
        <begin position="783"/>
        <end position="793"/>
    </location>
</feature>
<feature type="region of interest" description="Disordered" evidence="14">
    <location>
        <begin position="684"/>
        <end position="706"/>
    </location>
</feature>
<dbReference type="InterPro" id="IPR017970">
    <property type="entry name" value="Homeobox_CS"/>
</dbReference>
<evidence type="ECO:0000256" key="11">
    <source>
        <dbReference type="RuleBase" id="RU000682"/>
    </source>
</evidence>
<dbReference type="PROSITE" id="PS50071">
    <property type="entry name" value="HOMEOBOX_2"/>
    <property type="match status" value="1"/>
</dbReference>
<keyword evidence="17" id="KW-1185">Reference proteome</keyword>
<proteinExistence type="inferred from homology"/>
<feature type="domain" description="CUT" evidence="16">
    <location>
        <begin position="606"/>
        <end position="693"/>
    </location>
</feature>
<dbReference type="PROSITE" id="PS51042">
    <property type="entry name" value="CUT"/>
    <property type="match status" value="2"/>
</dbReference>
<feature type="compositionally biased region" description="Polar residues" evidence="14">
    <location>
        <begin position="913"/>
        <end position="936"/>
    </location>
</feature>
<dbReference type="Pfam" id="PF00046">
    <property type="entry name" value="Homeodomain"/>
    <property type="match status" value="1"/>
</dbReference>
<evidence type="ECO:0000256" key="6">
    <source>
        <dbReference type="ARBA" id="ARBA00023125"/>
    </source>
</evidence>
<dbReference type="InterPro" id="IPR003350">
    <property type="entry name" value="CUT_dom"/>
</dbReference>
<keyword evidence="4 12" id="KW-0805">Transcription regulation</keyword>
<evidence type="ECO:0000256" key="4">
    <source>
        <dbReference type="ARBA" id="ARBA00023015"/>
    </source>
</evidence>
<feature type="coiled-coil region" evidence="13">
    <location>
        <begin position="35"/>
        <end position="111"/>
    </location>
</feature>
<protein>
    <recommendedName>
        <fullName evidence="12">DNA-binding protein SATB</fullName>
    </recommendedName>
    <alternativeName>
        <fullName evidence="12">Special AT-rich sequence-binding protein</fullName>
    </alternativeName>
</protein>
<evidence type="ECO:0000256" key="13">
    <source>
        <dbReference type="SAM" id="Coils"/>
    </source>
</evidence>
<evidence type="ECO:0000259" key="15">
    <source>
        <dbReference type="PROSITE" id="PS50071"/>
    </source>
</evidence>
<feature type="compositionally biased region" description="Low complexity" evidence="14">
    <location>
        <begin position="272"/>
        <end position="292"/>
    </location>
</feature>
<feature type="domain" description="CUT" evidence="16">
    <location>
        <begin position="324"/>
        <end position="414"/>
    </location>
</feature>
<feature type="region of interest" description="Disordered" evidence="14">
    <location>
        <begin position="548"/>
        <end position="596"/>
    </location>
</feature>
<dbReference type="GO" id="GO:0030154">
    <property type="term" value="P:cell differentiation"/>
    <property type="evidence" value="ECO:0007669"/>
    <property type="project" value="UniProtKB-ARBA"/>
</dbReference>
<name>A0A914YE89_9BILA</name>
<evidence type="ECO:0000256" key="5">
    <source>
        <dbReference type="ARBA" id="ARBA00023054"/>
    </source>
</evidence>
<dbReference type="PROSITE" id="PS00027">
    <property type="entry name" value="HOMEOBOX_1"/>
    <property type="match status" value="1"/>
</dbReference>
<dbReference type="WBParaSite" id="PSU_v2.g1761.t1">
    <property type="protein sequence ID" value="PSU_v2.g1761.t1"/>
    <property type="gene ID" value="PSU_v2.g1761"/>
</dbReference>
<feature type="domain" description="Homeobox" evidence="15">
    <location>
        <begin position="811"/>
        <end position="871"/>
    </location>
</feature>
<evidence type="ECO:0000256" key="8">
    <source>
        <dbReference type="ARBA" id="ARBA00023163"/>
    </source>
</evidence>
<feature type="compositionally biased region" description="Low complexity" evidence="14">
    <location>
        <begin position="505"/>
        <end position="521"/>
    </location>
</feature>
<dbReference type="AlphaFoldDB" id="A0A914YE89"/>
<feature type="DNA-binding region" description="Homeobox" evidence="10">
    <location>
        <begin position="813"/>
        <end position="872"/>
    </location>
</feature>
<feature type="region of interest" description="Disordered" evidence="14">
    <location>
        <begin position="505"/>
        <end position="527"/>
    </location>
</feature>
<dbReference type="Gene3D" id="1.10.10.60">
    <property type="entry name" value="Homeodomain-like"/>
    <property type="match status" value="1"/>
</dbReference>
<evidence type="ECO:0000256" key="2">
    <source>
        <dbReference type="ARBA" id="ARBA00008190"/>
    </source>
</evidence>
<evidence type="ECO:0000313" key="18">
    <source>
        <dbReference type="WBParaSite" id="PSU_v2.g1761.t1"/>
    </source>
</evidence>
<accession>A0A914YE89</accession>
<feature type="region of interest" description="Disordered" evidence="14">
    <location>
        <begin position="783"/>
        <end position="816"/>
    </location>
</feature>
<dbReference type="SMART" id="SM01109">
    <property type="entry name" value="CUT"/>
    <property type="match status" value="2"/>
</dbReference>
<evidence type="ECO:0000256" key="9">
    <source>
        <dbReference type="ARBA" id="ARBA00023242"/>
    </source>
</evidence>
<dbReference type="InterPro" id="IPR010982">
    <property type="entry name" value="Lambda_DNA-bd_dom_sf"/>
</dbReference>
<evidence type="ECO:0000256" key="14">
    <source>
        <dbReference type="SAM" id="MobiDB-lite"/>
    </source>
</evidence>
<dbReference type="InterPro" id="IPR001356">
    <property type="entry name" value="HD"/>
</dbReference>
<dbReference type="InterPro" id="IPR009057">
    <property type="entry name" value="Homeodomain-like_sf"/>
</dbReference>
<dbReference type="GO" id="GO:0000977">
    <property type="term" value="F:RNA polymerase II transcription regulatory region sequence-specific DNA binding"/>
    <property type="evidence" value="ECO:0007669"/>
    <property type="project" value="TreeGrafter"/>
</dbReference>
<keyword evidence="5 13" id="KW-0175">Coiled coil</keyword>
<dbReference type="GO" id="GO:0005634">
    <property type="term" value="C:nucleus"/>
    <property type="evidence" value="ECO:0007669"/>
    <property type="project" value="UniProtKB-SubCell"/>
</dbReference>
<sequence length="988" mass="110125">MFTETVILPNGLPREIKQSSEPETICLKSRSSTPLQFDEEDLEQMRAIIHSLSEENRKLKHDYNHVQELYVELKQDYAARKNETEELVQEIERYAEIIDQLKSEVNELQEKLKHRSMPKIKATITETKKTKNKNSDDNFKTLQTEDVCAALNSFVQTHSSLLLSNPALSLLGLDEKPAHAAVPTSASAIAPIPIPVEVIVTQPEKISKPSVPPPPSATITTSSNNNWSFNDTPKTVEIKDPTPPESPINPNSLLSMLFVNQANETPVKPKTSSKSNGNSKSLTINTLSTTSTPLKHHKPPSTPPPISAEENEIVRQLQERVQKNIYRLGNRALKTGEVARQAKRLMTAYNIGQRLFAKHVMNRVVKSQGSLSELLSKPREWHKHTDKGREAFRRLFGWICDDKAIELLCSLSPRRVSMPCDKVEHPAPESLIETFGEPLSPLPPISSIPDLTVEEYQRPYKPLKPCKIPMQITSPPPPTNPTATVEITSTTPQLVTQIKEIVASASMPPTTTFSSSSGRTNSRWRHDDIPKEKIIDIFEAEKAKLREQESSIERAMTVESISPPPKANGQKVQQQRSPSRESPKRSPSPGSAFMSQCKSEPLPIVQEQFDKYSYLNTENLVKQVKDFLTRHSISQRQFGEKVLGLSQGSVSDLLARPKGWNMLTHKGREPFIRMKLFLDECQSFQPGDDEMSDEQGNVSDEHERSPEIQVLQIKNSDKMMPIKAEPESEVGSEYEALKLNATQLKLLGKGGIDTSNLNQSSLSALENVTVGQLLKKALPFTDSPSYTSSSLSTSKRKSTSPDDDSPTPAKRTPRFQRTVITDKQKEALYFIYQYEPRPSTGVIEQIAQRLGLSSRTVTNWFHNHRTRQKAKETKMAKDGIEIPTAASIQASKDPATQEYLQGFLEIIKASKEAQPSTSNPPTLVATNSFDSTTSHAASPVKEIQPNNNNNNNNNVTASEEGDNSDDDPSSSSLEKAISRMHARAALKI</sequence>
<dbReference type="PANTHER" id="PTHR14043">
    <property type="entry name" value="CCAAT DISPLACEMENT PROTEIN-RELATED"/>
    <property type="match status" value="1"/>
</dbReference>
<evidence type="ECO:0000256" key="10">
    <source>
        <dbReference type="PROSITE-ProRule" id="PRU00108"/>
    </source>
</evidence>
<keyword evidence="3" id="KW-0677">Repeat</keyword>
<dbReference type="SUPFAM" id="SSF47413">
    <property type="entry name" value="lambda repressor-like DNA-binding domains"/>
    <property type="match status" value="2"/>
</dbReference>
<keyword evidence="8 12" id="KW-0804">Transcription</keyword>
<reference evidence="18" key="1">
    <citation type="submission" date="2022-11" db="UniProtKB">
        <authorList>
            <consortium name="WormBaseParasite"/>
        </authorList>
    </citation>
    <scope>IDENTIFICATION</scope>
</reference>
<feature type="region of interest" description="Disordered" evidence="14">
    <location>
        <begin position="911"/>
        <end position="988"/>
    </location>
</feature>
<evidence type="ECO:0000256" key="7">
    <source>
        <dbReference type="ARBA" id="ARBA00023155"/>
    </source>
</evidence>
<keyword evidence="7 10" id="KW-0371">Homeobox</keyword>
<evidence type="ECO:0000256" key="12">
    <source>
        <dbReference type="RuleBase" id="RU361129"/>
    </source>
</evidence>